<evidence type="ECO:0000313" key="3">
    <source>
        <dbReference type="Proteomes" id="UP000290289"/>
    </source>
</evidence>
<dbReference type="AlphaFoldDB" id="A0A498HBS7"/>
<keyword evidence="3" id="KW-1185">Reference proteome</keyword>
<dbReference type="Proteomes" id="UP000290289">
    <property type="component" value="Chromosome 17"/>
</dbReference>
<dbReference type="EMBL" id="RDQH01000343">
    <property type="protein sequence ID" value="RXH68918.1"/>
    <property type="molecule type" value="Genomic_DNA"/>
</dbReference>
<sequence length="65" mass="7500">MTSSRVYLYCCKIFQVPKNQLRGFVISVVWSDVPGIITEKKEIFRELEALKASYEEQREAANQAS</sequence>
<name>A0A498HBS7_MALDO</name>
<reference evidence="2 3" key="1">
    <citation type="submission" date="2018-10" db="EMBL/GenBank/DDBJ databases">
        <title>A high-quality apple genome assembly.</title>
        <authorList>
            <person name="Hu J."/>
        </authorList>
    </citation>
    <scope>NUCLEOTIDE SEQUENCE [LARGE SCALE GENOMIC DNA]</scope>
    <source>
        <strain evidence="3">cv. HFTH1</strain>
        <tissue evidence="2">Young leaf</tissue>
    </source>
</reference>
<feature type="coiled-coil region" evidence="1">
    <location>
        <begin position="37"/>
        <end position="64"/>
    </location>
</feature>
<accession>A0A498HBS7</accession>
<comment type="caution">
    <text evidence="2">The sequence shown here is derived from an EMBL/GenBank/DDBJ whole genome shotgun (WGS) entry which is preliminary data.</text>
</comment>
<protein>
    <submittedName>
        <fullName evidence="2">Uncharacterized protein</fullName>
    </submittedName>
</protein>
<evidence type="ECO:0000313" key="2">
    <source>
        <dbReference type="EMBL" id="RXH68918.1"/>
    </source>
</evidence>
<evidence type="ECO:0000256" key="1">
    <source>
        <dbReference type="SAM" id="Coils"/>
    </source>
</evidence>
<gene>
    <name evidence="2" type="ORF">DVH24_031251</name>
</gene>
<proteinExistence type="predicted"/>
<organism evidence="2 3">
    <name type="scientific">Malus domestica</name>
    <name type="common">Apple</name>
    <name type="synonym">Pyrus malus</name>
    <dbReference type="NCBI Taxonomy" id="3750"/>
    <lineage>
        <taxon>Eukaryota</taxon>
        <taxon>Viridiplantae</taxon>
        <taxon>Streptophyta</taxon>
        <taxon>Embryophyta</taxon>
        <taxon>Tracheophyta</taxon>
        <taxon>Spermatophyta</taxon>
        <taxon>Magnoliopsida</taxon>
        <taxon>eudicotyledons</taxon>
        <taxon>Gunneridae</taxon>
        <taxon>Pentapetalae</taxon>
        <taxon>rosids</taxon>
        <taxon>fabids</taxon>
        <taxon>Rosales</taxon>
        <taxon>Rosaceae</taxon>
        <taxon>Amygdaloideae</taxon>
        <taxon>Maleae</taxon>
        <taxon>Malus</taxon>
    </lineage>
</organism>
<keyword evidence="1" id="KW-0175">Coiled coil</keyword>